<dbReference type="GO" id="GO:0034432">
    <property type="term" value="F:bis(5'-adenosyl)-pentaphosphatase activity"/>
    <property type="evidence" value="ECO:0007669"/>
    <property type="project" value="TreeGrafter"/>
</dbReference>
<dbReference type="GO" id="GO:0005634">
    <property type="term" value="C:nucleus"/>
    <property type="evidence" value="ECO:0007669"/>
    <property type="project" value="TreeGrafter"/>
</dbReference>
<comment type="cofactor">
    <cofactor evidence="1">
        <name>Mg(2+)</name>
        <dbReference type="ChEBI" id="CHEBI:18420"/>
    </cofactor>
</comment>
<protein>
    <submittedName>
        <fullName evidence="7">Unnamed protein product</fullName>
    </submittedName>
</protein>
<dbReference type="GO" id="GO:0000298">
    <property type="term" value="F:endopolyphosphatase activity"/>
    <property type="evidence" value="ECO:0007669"/>
    <property type="project" value="TreeGrafter"/>
</dbReference>
<dbReference type="AlphaFoldDB" id="A0A9W6YTQ6"/>
<proteinExistence type="predicted"/>
<reference evidence="7" key="1">
    <citation type="submission" date="2023-04" db="EMBL/GenBank/DDBJ databases">
        <title>Ambrosiozyma monospora NBRC 1965.</title>
        <authorList>
            <person name="Ichikawa N."/>
            <person name="Sato H."/>
            <person name="Tonouchi N."/>
        </authorList>
    </citation>
    <scope>NUCLEOTIDE SEQUENCE</scope>
    <source>
        <strain evidence="7">NBRC 1965</strain>
    </source>
</reference>
<dbReference type="EMBL" id="BSXU01000491">
    <property type="protein sequence ID" value="GMG20873.1"/>
    <property type="molecule type" value="Genomic_DNA"/>
</dbReference>
<dbReference type="PROSITE" id="PS51462">
    <property type="entry name" value="NUDIX"/>
    <property type="match status" value="1"/>
</dbReference>
<evidence type="ECO:0000256" key="4">
    <source>
        <dbReference type="ARBA" id="ARBA00022842"/>
    </source>
</evidence>
<dbReference type="GO" id="GO:0005737">
    <property type="term" value="C:cytoplasm"/>
    <property type="evidence" value="ECO:0007669"/>
    <property type="project" value="TreeGrafter"/>
</dbReference>
<sequence length="245" mass="28592">MATNNPEDLNVDLHKVEDKYFLDLSNYNDDARYYNDYNFKKTEVAREGRSSQIYNKKTLARLVGGCIVLNKSYDKVLMISSSKHKTKWVFPKGGIEMDELKNFKLTARRETWEEAGVVGKILRKLPVVEDHRFQKPSKKENLPSSSSSSSSSIDLRNEDGIKIPRSEFHFYEMEITELCDKWPEGDSRERKWCSYEEAKHELHKSNRPELLSSLNSSRIKKNRVVVKIDEHSNHIQDAEPQTDNY</sequence>
<evidence type="ECO:0000313" key="7">
    <source>
        <dbReference type="EMBL" id="GMG20873.1"/>
    </source>
</evidence>
<evidence type="ECO:0000256" key="5">
    <source>
        <dbReference type="SAM" id="MobiDB-lite"/>
    </source>
</evidence>
<evidence type="ECO:0000256" key="3">
    <source>
        <dbReference type="ARBA" id="ARBA00022801"/>
    </source>
</evidence>
<dbReference type="GO" id="GO:0034431">
    <property type="term" value="F:bis(5'-adenosyl)-hexaphosphatase activity"/>
    <property type="evidence" value="ECO:0007669"/>
    <property type="project" value="TreeGrafter"/>
</dbReference>
<dbReference type="GO" id="GO:0071543">
    <property type="term" value="P:diphosphoinositol polyphosphate metabolic process"/>
    <property type="evidence" value="ECO:0007669"/>
    <property type="project" value="TreeGrafter"/>
</dbReference>
<evidence type="ECO:0000256" key="1">
    <source>
        <dbReference type="ARBA" id="ARBA00001946"/>
    </source>
</evidence>
<dbReference type="InterPro" id="IPR000086">
    <property type="entry name" value="NUDIX_hydrolase_dom"/>
</dbReference>
<feature type="region of interest" description="Disordered" evidence="5">
    <location>
        <begin position="132"/>
        <end position="156"/>
    </location>
</feature>
<gene>
    <name evidence="7" type="ORF">Amon01_000155600</name>
</gene>
<dbReference type="PANTHER" id="PTHR12629">
    <property type="entry name" value="DIPHOSPHOINOSITOL POLYPHOSPHATE PHOSPHOHYDROLASE"/>
    <property type="match status" value="1"/>
</dbReference>
<keyword evidence="8" id="KW-1185">Reference proteome</keyword>
<dbReference type="GO" id="GO:1901911">
    <property type="term" value="P:adenosine 5'-(hexahydrogen pentaphosphate) catabolic process"/>
    <property type="evidence" value="ECO:0007669"/>
    <property type="project" value="TreeGrafter"/>
</dbReference>
<dbReference type="SUPFAM" id="SSF55811">
    <property type="entry name" value="Nudix"/>
    <property type="match status" value="1"/>
</dbReference>
<dbReference type="Gene3D" id="3.90.79.10">
    <property type="entry name" value="Nucleoside Triphosphate Pyrophosphohydrolase"/>
    <property type="match status" value="1"/>
</dbReference>
<dbReference type="Proteomes" id="UP001165063">
    <property type="component" value="Unassembled WGS sequence"/>
</dbReference>
<evidence type="ECO:0000256" key="2">
    <source>
        <dbReference type="ARBA" id="ARBA00022723"/>
    </source>
</evidence>
<comment type="caution">
    <text evidence="7">The sequence shown here is derived from an EMBL/GenBank/DDBJ whole genome shotgun (WGS) entry which is preliminary data.</text>
</comment>
<feature type="domain" description="Nudix hydrolase" evidence="6">
    <location>
        <begin position="59"/>
        <end position="215"/>
    </location>
</feature>
<accession>A0A9W6YTQ6</accession>
<dbReference type="InterPro" id="IPR015797">
    <property type="entry name" value="NUDIX_hydrolase-like_dom_sf"/>
</dbReference>
<dbReference type="OrthoDB" id="2011998at2759"/>
<feature type="compositionally biased region" description="Basic and acidic residues" evidence="5">
    <location>
        <begin position="132"/>
        <end position="141"/>
    </location>
</feature>
<dbReference type="GO" id="GO:0008486">
    <property type="term" value="F:diphosphoinositol-polyphosphate diphosphatase activity"/>
    <property type="evidence" value="ECO:0007669"/>
    <property type="project" value="TreeGrafter"/>
</dbReference>
<keyword evidence="3" id="KW-0378">Hydrolase</keyword>
<dbReference type="InterPro" id="IPR047198">
    <property type="entry name" value="DDP-like_NUDIX"/>
</dbReference>
<dbReference type="GO" id="GO:0046872">
    <property type="term" value="F:metal ion binding"/>
    <property type="evidence" value="ECO:0007669"/>
    <property type="project" value="UniProtKB-KW"/>
</dbReference>
<name>A0A9W6YTQ6_AMBMO</name>
<dbReference type="PANTHER" id="PTHR12629:SF0">
    <property type="entry name" value="DIPHOSPHOINOSITOL-POLYPHOSPHATE DIPHOSPHATASE"/>
    <property type="match status" value="1"/>
</dbReference>
<dbReference type="CDD" id="cd04666">
    <property type="entry name" value="NUDIX_DIPP2_like_Nudt4"/>
    <property type="match status" value="1"/>
</dbReference>
<organism evidence="7 8">
    <name type="scientific">Ambrosiozyma monospora</name>
    <name type="common">Yeast</name>
    <name type="synonym">Endomycopsis monosporus</name>
    <dbReference type="NCBI Taxonomy" id="43982"/>
    <lineage>
        <taxon>Eukaryota</taxon>
        <taxon>Fungi</taxon>
        <taxon>Dikarya</taxon>
        <taxon>Ascomycota</taxon>
        <taxon>Saccharomycotina</taxon>
        <taxon>Pichiomycetes</taxon>
        <taxon>Pichiales</taxon>
        <taxon>Pichiaceae</taxon>
        <taxon>Ambrosiozyma</taxon>
    </lineage>
</organism>
<keyword evidence="4" id="KW-0460">Magnesium</keyword>
<evidence type="ECO:0000259" key="6">
    <source>
        <dbReference type="PROSITE" id="PS51462"/>
    </source>
</evidence>
<dbReference type="GO" id="GO:1901909">
    <property type="term" value="P:diadenosine hexaphosphate catabolic process"/>
    <property type="evidence" value="ECO:0007669"/>
    <property type="project" value="TreeGrafter"/>
</dbReference>
<dbReference type="Pfam" id="PF00293">
    <property type="entry name" value="NUDIX"/>
    <property type="match status" value="1"/>
</dbReference>
<evidence type="ECO:0000313" key="8">
    <source>
        <dbReference type="Proteomes" id="UP001165063"/>
    </source>
</evidence>
<keyword evidence="2" id="KW-0479">Metal-binding</keyword>
<dbReference type="GO" id="GO:1901907">
    <property type="term" value="P:diadenosine pentaphosphate catabolic process"/>
    <property type="evidence" value="ECO:0007669"/>
    <property type="project" value="TreeGrafter"/>
</dbReference>